<comment type="caution">
    <text evidence="4">The sequence shown here is derived from an EMBL/GenBank/DDBJ whole genome shotgun (WGS) entry which is preliminary data.</text>
</comment>
<name>A0A317PGI3_9HYPH</name>
<dbReference type="CDD" id="cd02440">
    <property type="entry name" value="AdoMet_MTases"/>
    <property type="match status" value="1"/>
</dbReference>
<evidence type="ECO:0000256" key="1">
    <source>
        <dbReference type="ARBA" id="ARBA00022603"/>
    </source>
</evidence>
<organism evidence="4 5">
    <name type="scientific">Hoeflea marina</name>
    <dbReference type="NCBI Taxonomy" id="274592"/>
    <lineage>
        <taxon>Bacteria</taxon>
        <taxon>Pseudomonadati</taxon>
        <taxon>Pseudomonadota</taxon>
        <taxon>Alphaproteobacteria</taxon>
        <taxon>Hyphomicrobiales</taxon>
        <taxon>Rhizobiaceae</taxon>
        <taxon>Hoeflea</taxon>
    </lineage>
</organism>
<reference evidence="4 5" key="1">
    <citation type="submission" date="2018-05" db="EMBL/GenBank/DDBJ databases">
        <title>Genomic Encyclopedia of Type Strains, Phase IV (KMG-IV): sequencing the most valuable type-strain genomes for metagenomic binning, comparative biology and taxonomic classification.</title>
        <authorList>
            <person name="Goeker M."/>
        </authorList>
    </citation>
    <scope>NUCLEOTIDE SEQUENCE [LARGE SCALE GENOMIC DNA]</scope>
    <source>
        <strain evidence="4 5">DSM 16791</strain>
    </source>
</reference>
<evidence type="ECO:0000313" key="5">
    <source>
        <dbReference type="Proteomes" id="UP000246352"/>
    </source>
</evidence>
<accession>A0A317PGI3</accession>
<evidence type="ECO:0000313" key="4">
    <source>
        <dbReference type="EMBL" id="PWV99056.1"/>
    </source>
</evidence>
<dbReference type="GO" id="GO:0032259">
    <property type="term" value="P:methylation"/>
    <property type="evidence" value="ECO:0007669"/>
    <property type="project" value="UniProtKB-KW"/>
</dbReference>
<evidence type="ECO:0000256" key="2">
    <source>
        <dbReference type="ARBA" id="ARBA00022679"/>
    </source>
</evidence>
<dbReference type="OrthoDB" id="5449367at2"/>
<dbReference type="PANTHER" id="PTHR43861">
    <property type="entry name" value="TRANS-ACONITATE 2-METHYLTRANSFERASE-RELATED"/>
    <property type="match status" value="1"/>
</dbReference>
<dbReference type="Gene3D" id="3.40.50.150">
    <property type="entry name" value="Vaccinia Virus protein VP39"/>
    <property type="match status" value="1"/>
</dbReference>
<sequence length="253" mass="28274">MPRPDADQSAHNRVQLDYYEGRKHADNKRVFVGATPYVNNHLDKFLSFSNLDAQHRILDIGCGMGKYTIPLVEAGYQVDGLDLSPRLLEELKRQAASRARIATICGDILNPDPALLGSYDHVVGFFMLHHLFDLQQAFKQIARLLKPGGQVTFLEPNPWCALFYIQITLAPTMSWKAEKGILNLTPGKTARSLEAAGFADVKFQRFGILPPAIRNTTAGAAFERVYDRMPMFRPVSAFQLVSARLEAAPVQEM</sequence>
<dbReference type="GO" id="GO:0008168">
    <property type="term" value="F:methyltransferase activity"/>
    <property type="evidence" value="ECO:0007669"/>
    <property type="project" value="UniProtKB-KW"/>
</dbReference>
<evidence type="ECO:0000259" key="3">
    <source>
        <dbReference type="Pfam" id="PF13649"/>
    </source>
</evidence>
<dbReference type="InterPro" id="IPR029063">
    <property type="entry name" value="SAM-dependent_MTases_sf"/>
</dbReference>
<proteinExistence type="predicted"/>
<keyword evidence="1 4" id="KW-0489">Methyltransferase</keyword>
<protein>
    <submittedName>
        <fullName evidence="4">Ubiquinone/menaquinone biosynthesis C-methylase UbiE</fullName>
    </submittedName>
</protein>
<keyword evidence="4" id="KW-0830">Ubiquinone</keyword>
<gene>
    <name evidence="4" type="ORF">DFR52_104347</name>
</gene>
<dbReference type="Pfam" id="PF13649">
    <property type="entry name" value="Methyltransf_25"/>
    <property type="match status" value="1"/>
</dbReference>
<keyword evidence="2" id="KW-0808">Transferase</keyword>
<dbReference type="RefSeq" id="WP_110033207.1">
    <property type="nucleotide sequence ID" value="NZ_QGTR01000004.1"/>
</dbReference>
<dbReference type="SUPFAM" id="SSF53335">
    <property type="entry name" value="S-adenosyl-L-methionine-dependent methyltransferases"/>
    <property type="match status" value="1"/>
</dbReference>
<dbReference type="PANTHER" id="PTHR43861:SF1">
    <property type="entry name" value="TRANS-ACONITATE 2-METHYLTRANSFERASE"/>
    <property type="match status" value="1"/>
</dbReference>
<dbReference type="AlphaFoldDB" id="A0A317PGI3"/>
<dbReference type="EMBL" id="QGTR01000004">
    <property type="protein sequence ID" value="PWV99056.1"/>
    <property type="molecule type" value="Genomic_DNA"/>
</dbReference>
<keyword evidence="5" id="KW-1185">Reference proteome</keyword>
<dbReference type="Proteomes" id="UP000246352">
    <property type="component" value="Unassembled WGS sequence"/>
</dbReference>
<feature type="domain" description="Methyltransferase" evidence="3">
    <location>
        <begin position="57"/>
        <end position="149"/>
    </location>
</feature>
<dbReference type="InterPro" id="IPR041698">
    <property type="entry name" value="Methyltransf_25"/>
</dbReference>